<evidence type="ECO:0008006" key="4">
    <source>
        <dbReference type="Google" id="ProtNLM"/>
    </source>
</evidence>
<feature type="chain" id="PRO_5018532603" description="Secreted protein" evidence="1">
    <location>
        <begin position="18"/>
        <end position="169"/>
    </location>
</feature>
<feature type="non-terminal residue" evidence="2">
    <location>
        <position position="1"/>
    </location>
</feature>
<evidence type="ECO:0000313" key="3">
    <source>
        <dbReference type="Proteomes" id="UP000784294"/>
    </source>
</evidence>
<reference evidence="2" key="1">
    <citation type="submission" date="2018-11" db="EMBL/GenBank/DDBJ databases">
        <authorList>
            <consortium name="Pathogen Informatics"/>
        </authorList>
    </citation>
    <scope>NUCLEOTIDE SEQUENCE</scope>
</reference>
<organism evidence="2 3">
    <name type="scientific">Protopolystoma xenopodis</name>
    <dbReference type="NCBI Taxonomy" id="117903"/>
    <lineage>
        <taxon>Eukaryota</taxon>
        <taxon>Metazoa</taxon>
        <taxon>Spiralia</taxon>
        <taxon>Lophotrochozoa</taxon>
        <taxon>Platyhelminthes</taxon>
        <taxon>Monogenea</taxon>
        <taxon>Polyopisthocotylea</taxon>
        <taxon>Polystomatidea</taxon>
        <taxon>Polystomatidae</taxon>
        <taxon>Protopolystoma</taxon>
    </lineage>
</organism>
<evidence type="ECO:0000313" key="2">
    <source>
        <dbReference type="EMBL" id="VEL42454.1"/>
    </source>
</evidence>
<dbReference type="AlphaFoldDB" id="A0A3S5B7L1"/>
<gene>
    <name evidence="2" type="ORF">PXEA_LOCUS35894</name>
</gene>
<dbReference type="EMBL" id="CAAALY010274493">
    <property type="protein sequence ID" value="VEL42454.1"/>
    <property type="molecule type" value="Genomic_DNA"/>
</dbReference>
<keyword evidence="1" id="KW-0732">Signal</keyword>
<feature type="signal peptide" evidence="1">
    <location>
        <begin position="1"/>
        <end position="17"/>
    </location>
</feature>
<keyword evidence="3" id="KW-1185">Reference proteome</keyword>
<evidence type="ECO:0000256" key="1">
    <source>
        <dbReference type="SAM" id="SignalP"/>
    </source>
</evidence>
<sequence>MRRIPTVLWQATPSLLAAVVTPDILSPFNTDPATRTQSKSHSTRLAQLLIFPSTCCTPAPAKCCPPLSGQFPQLRMTNVCQTDQSAFSCSTVSPSVSRLWSFADSPKRLTVAPQEHTLFFPFLPSTPPPRPHPRARLVPQLAQAHDINPSPGRPSRCRDLCWPGLESRM</sequence>
<protein>
    <recommendedName>
        <fullName evidence="4">Secreted protein</fullName>
    </recommendedName>
</protein>
<name>A0A3S5B7L1_9PLAT</name>
<comment type="caution">
    <text evidence="2">The sequence shown here is derived from an EMBL/GenBank/DDBJ whole genome shotgun (WGS) entry which is preliminary data.</text>
</comment>
<dbReference type="Proteomes" id="UP000784294">
    <property type="component" value="Unassembled WGS sequence"/>
</dbReference>
<accession>A0A3S5B7L1</accession>
<proteinExistence type="predicted"/>